<evidence type="ECO:0000313" key="2">
    <source>
        <dbReference type="EMBL" id="MBW79112.1"/>
    </source>
</evidence>
<name>A0A2M4DNI4_ANODA</name>
<accession>A0A2M4DNI4</accession>
<sequence length="70" mass="7609">MLSLMALKTKISWAWASIRLARAARLSCVRSGVGSPWTVAEANVFRKVKMPALCWNSFAASLRPSSLSGL</sequence>
<evidence type="ECO:0000256" key="1">
    <source>
        <dbReference type="SAM" id="SignalP"/>
    </source>
</evidence>
<feature type="chain" id="PRO_5014895554" evidence="1">
    <location>
        <begin position="24"/>
        <end position="70"/>
    </location>
</feature>
<protein>
    <submittedName>
        <fullName evidence="2">Putative secreted protein</fullName>
    </submittedName>
</protein>
<proteinExistence type="predicted"/>
<feature type="signal peptide" evidence="1">
    <location>
        <begin position="1"/>
        <end position="23"/>
    </location>
</feature>
<keyword evidence="1" id="KW-0732">Signal</keyword>
<dbReference type="AlphaFoldDB" id="A0A2M4DNI4"/>
<reference evidence="2" key="1">
    <citation type="submission" date="2018-01" db="EMBL/GenBank/DDBJ databases">
        <title>An insight into the sialome of Amazonian anophelines.</title>
        <authorList>
            <person name="Ribeiro J.M."/>
            <person name="Scarpassa V."/>
            <person name="Calvo E."/>
        </authorList>
    </citation>
    <scope>NUCLEOTIDE SEQUENCE</scope>
</reference>
<dbReference type="EMBL" id="GGFL01014934">
    <property type="protein sequence ID" value="MBW79112.1"/>
    <property type="molecule type" value="Transcribed_RNA"/>
</dbReference>
<organism evidence="2">
    <name type="scientific">Anopheles darlingi</name>
    <name type="common">Mosquito</name>
    <dbReference type="NCBI Taxonomy" id="43151"/>
    <lineage>
        <taxon>Eukaryota</taxon>
        <taxon>Metazoa</taxon>
        <taxon>Ecdysozoa</taxon>
        <taxon>Arthropoda</taxon>
        <taxon>Hexapoda</taxon>
        <taxon>Insecta</taxon>
        <taxon>Pterygota</taxon>
        <taxon>Neoptera</taxon>
        <taxon>Endopterygota</taxon>
        <taxon>Diptera</taxon>
        <taxon>Nematocera</taxon>
        <taxon>Culicoidea</taxon>
        <taxon>Culicidae</taxon>
        <taxon>Anophelinae</taxon>
        <taxon>Anopheles</taxon>
    </lineage>
</organism>